<dbReference type="EMBL" id="PVEM01000003">
    <property type="protein sequence ID" value="PTD10082.1"/>
    <property type="molecule type" value="Genomic_DNA"/>
</dbReference>
<sequence>MPTAPGTLVRNGATRMALTFIVDDVQFTFVGVMNLAMPPFNANQVILTYNSVDELSSNVSFDGKIGPENFKLNLSNGVTAEGDLDFPLSPASVVSGSGTWMQD</sequence>
<evidence type="ECO:0000313" key="1">
    <source>
        <dbReference type="EMBL" id="PTD10082.1"/>
    </source>
</evidence>
<dbReference type="Proteomes" id="UP000241587">
    <property type="component" value="Unassembled WGS sequence"/>
</dbReference>
<evidence type="ECO:0000313" key="2">
    <source>
        <dbReference type="Proteomes" id="UP000241587"/>
    </source>
</evidence>
<accession>A0A2T4H2Q7</accession>
<reference evidence="1 2" key="1">
    <citation type="submission" date="2018-02" db="EMBL/GenBank/DDBJ databases">
        <title>Fusarium culmorum secondary metabolites in fungal-bacterial-plant interactions.</title>
        <authorList>
            <person name="Schmidt R."/>
        </authorList>
    </citation>
    <scope>NUCLEOTIDE SEQUENCE [LARGE SCALE GENOMIC DNA]</scope>
    <source>
        <strain evidence="1 2">PV</strain>
    </source>
</reference>
<comment type="caution">
    <text evidence="1">The sequence shown here is derived from an EMBL/GenBank/DDBJ whole genome shotgun (WGS) entry which is preliminary data.</text>
</comment>
<dbReference type="OMA" id="GGFQQFN"/>
<keyword evidence="2" id="KW-1185">Reference proteome</keyword>
<name>A0A2T4H2Q7_FUSCU</name>
<organism evidence="1 2">
    <name type="scientific">Fusarium culmorum</name>
    <dbReference type="NCBI Taxonomy" id="5516"/>
    <lineage>
        <taxon>Eukaryota</taxon>
        <taxon>Fungi</taxon>
        <taxon>Dikarya</taxon>
        <taxon>Ascomycota</taxon>
        <taxon>Pezizomycotina</taxon>
        <taxon>Sordariomycetes</taxon>
        <taxon>Hypocreomycetidae</taxon>
        <taxon>Hypocreales</taxon>
        <taxon>Nectriaceae</taxon>
        <taxon>Fusarium</taxon>
    </lineage>
</organism>
<dbReference type="AlphaFoldDB" id="A0A2T4H2Q7"/>
<proteinExistence type="predicted"/>
<gene>
    <name evidence="1" type="ORF">FCULG_00007647</name>
</gene>
<dbReference type="OrthoDB" id="2984728at2759"/>
<protein>
    <submittedName>
        <fullName evidence="1">Uncharacterized protein</fullName>
    </submittedName>
</protein>